<evidence type="ECO:0000256" key="7">
    <source>
        <dbReference type="ARBA" id="ARBA00022807"/>
    </source>
</evidence>
<dbReference type="InterPro" id="IPR032675">
    <property type="entry name" value="LRR_dom_sf"/>
</dbReference>
<organism evidence="13 14">
    <name type="scientific">Ensete ventricosum</name>
    <name type="common">Abyssinian banana</name>
    <name type="synonym">Musa ensete</name>
    <dbReference type="NCBI Taxonomy" id="4639"/>
    <lineage>
        <taxon>Eukaryota</taxon>
        <taxon>Viridiplantae</taxon>
        <taxon>Streptophyta</taxon>
        <taxon>Embryophyta</taxon>
        <taxon>Tracheophyta</taxon>
        <taxon>Spermatophyta</taxon>
        <taxon>Magnoliopsida</taxon>
        <taxon>Liliopsida</taxon>
        <taxon>Zingiberales</taxon>
        <taxon>Musaceae</taxon>
        <taxon>Ensete</taxon>
    </lineage>
</organism>
<accession>A0A426YH90</accession>
<dbReference type="SUPFAM" id="SSF57277">
    <property type="entry name" value="Granulin repeat"/>
    <property type="match status" value="1"/>
</dbReference>
<keyword evidence="8" id="KW-1015">Disulfide bond</keyword>
<dbReference type="Gene3D" id="3.80.10.10">
    <property type="entry name" value="Ribonuclease Inhibitor"/>
    <property type="match status" value="1"/>
</dbReference>
<dbReference type="InterPro" id="IPR039417">
    <property type="entry name" value="Peptidase_C1A_papain-like"/>
</dbReference>
<evidence type="ECO:0000313" key="13">
    <source>
        <dbReference type="EMBL" id="RRT51046.1"/>
    </source>
</evidence>
<evidence type="ECO:0000256" key="4">
    <source>
        <dbReference type="ARBA" id="ARBA00022729"/>
    </source>
</evidence>
<feature type="region of interest" description="Disordered" evidence="10">
    <location>
        <begin position="333"/>
        <end position="370"/>
    </location>
</feature>
<dbReference type="InterPro" id="IPR037277">
    <property type="entry name" value="Granulin_sf"/>
</dbReference>
<dbReference type="Pfam" id="PF00112">
    <property type="entry name" value="Peptidase_C1"/>
    <property type="match status" value="2"/>
</dbReference>
<evidence type="ECO:0000256" key="2">
    <source>
        <dbReference type="ARBA" id="ARBA00022525"/>
    </source>
</evidence>
<sequence>MNGTGSCWAFSTIAAVEGVNKIVTGDLMTLSEQELVDCDSAYNQGCNGGLMDYAFEFIIGNGGVDTEDDYPYNARDGTFGLIRNTKTTIRSAFDNNFHVSTIGVFTGRCGTELDHGVVVVGYGTENGKDYWIVRNSWGSDWGEAGYIRMERNLNTSTGKCGIAMEPSYPTKKGQNPPNPGPSPPSPVSPSIMCDKYFSCPSSTTCCCVYEYGRHCFAWGCCPVEGATCCADHHSCCPPDYPVCNVQAGTCQLFYNKPNDFYDWYCGPAAYIQISNWQKPHITVMPYLDVSWIQKSLLLLLCIIFLLISPSLGDRTQLKRQRKAIEISIGVGVGGSGSGSESPTASPSPTDDSCGCSAPASPPSSEPQPSDFPNLKQYYAYLVIQRFKQSITCDPNGVIQTWVGYRPCTYQGFYCAAPPDSPDTPTIASVDFNGFRLCAPTVAGFVDQLPDLALFHANSNNFSGPIPDLTGLPYLYELDVSNNIHSGPFPADVLAFSNLIFLDLRYNLFAGSVPASVFALDLDVLFLNNNNFFQPLPADLGSSPVAYLTLANNGFTGPIPRSICNASKTLVEVLFLNNRLSGCLPYEIGLLSIATVFDAGFNQLTGPIPWSFGCLLKVEQLNLAGNLLYGEVPDVVCRLAKDGNLANLSLSGNYFTLLGLSCWDLVKSQVLDVRQNCILGLPEQRPPSECSKFLFRPKHCPVSHYIPCSLSNCSVKPAASKSTSSEYMTYKALHQPPPN</sequence>
<dbReference type="PROSITE" id="PS00639">
    <property type="entry name" value="THIOL_PROTEASE_HIS"/>
    <property type="match status" value="1"/>
</dbReference>
<dbReference type="InterPro" id="IPR025661">
    <property type="entry name" value="Pept_asp_AS"/>
</dbReference>
<evidence type="ECO:0000313" key="14">
    <source>
        <dbReference type="Proteomes" id="UP000287651"/>
    </source>
</evidence>
<dbReference type="PANTHER" id="PTHR32093:SF128">
    <property type="entry name" value="LEUCINE-RICH REPEAT-CONTAINING N-TERMINAL PLANT-TYPE DOMAIN-CONTAINING PROTEIN"/>
    <property type="match status" value="1"/>
</dbReference>
<dbReference type="PRINTS" id="PR00705">
    <property type="entry name" value="PAPAIN"/>
</dbReference>
<keyword evidence="9" id="KW-0325">Glycoprotein</keyword>
<dbReference type="FunFam" id="2.10.25.160:FF:000002">
    <property type="entry name" value="Cysteine protease 1"/>
    <property type="match status" value="1"/>
</dbReference>
<dbReference type="AlphaFoldDB" id="A0A426YH90"/>
<evidence type="ECO:0000256" key="8">
    <source>
        <dbReference type="ARBA" id="ARBA00023157"/>
    </source>
</evidence>
<keyword evidence="7" id="KW-0788">Thiol protease</keyword>
<dbReference type="InterPro" id="IPR000668">
    <property type="entry name" value="Peptidase_C1A_C"/>
</dbReference>
<keyword evidence="3" id="KW-0645">Protease</keyword>
<evidence type="ECO:0000256" key="9">
    <source>
        <dbReference type="ARBA" id="ARBA00023180"/>
    </source>
</evidence>
<evidence type="ECO:0000256" key="1">
    <source>
        <dbReference type="ARBA" id="ARBA00004613"/>
    </source>
</evidence>
<evidence type="ECO:0008006" key="15">
    <source>
        <dbReference type="Google" id="ProtNLM"/>
    </source>
</evidence>
<evidence type="ECO:0000256" key="10">
    <source>
        <dbReference type="SAM" id="MobiDB-lite"/>
    </source>
</evidence>
<dbReference type="CDD" id="cd02248">
    <property type="entry name" value="Peptidase_C1A"/>
    <property type="match status" value="1"/>
</dbReference>
<dbReference type="EMBL" id="AMZH03012421">
    <property type="protein sequence ID" value="RRT51046.1"/>
    <property type="molecule type" value="Genomic_DNA"/>
</dbReference>
<dbReference type="Gene3D" id="2.10.25.160">
    <property type="entry name" value="Granulin"/>
    <property type="match status" value="1"/>
</dbReference>
<dbReference type="Proteomes" id="UP000287651">
    <property type="component" value="Unassembled WGS sequence"/>
</dbReference>
<proteinExistence type="predicted"/>
<dbReference type="SUPFAM" id="SSF54001">
    <property type="entry name" value="Cysteine proteinases"/>
    <property type="match status" value="1"/>
</dbReference>
<dbReference type="PROSITE" id="PS00640">
    <property type="entry name" value="THIOL_PROTEASE_ASN"/>
    <property type="match status" value="1"/>
</dbReference>
<reference evidence="13 14" key="1">
    <citation type="journal article" date="2014" name="Agronomy (Basel)">
        <title>A Draft Genome Sequence for Ensete ventricosum, the Drought-Tolerant Tree Against Hunger.</title>
        <authorList>
            <person name="Harrison J."/>
            <person name="Moore K.A."/>
            <person name="Paszkiewicz K."/>
            <person name="Jones T."/>
            <person name="Grant M."/>
            <person name="Ambacheew D."/>
            <person name="Muzemil S."/>
            <person name="Studholme D.J."/>
        </authorList>
    </citation>
    <scope>NUCLEOTIDE SEQUENCE [LARGE SCALE GENOMIC DNA]</scope>
</reference>
<dbReference type="SMART" id="SM00645">
    <property type="entry name" value="Pept_C1"/>
    <property type="match status" value="1"/>
</dbReference>
<keyword evidence="4" id="KW-0732">Signal</keyword>
<evidence type="ECO:0000259" key="12">
    <source>
        <dbReference type="SMART" id="SM00645"/>
    </source>
</evidence>
<keyword evidence="5" id="KW-0677">Repeat</keyword>
<comment type="subcellular location">
    <subcellularLocation>
        <location evidence="1">Secreted</location>
    </subcellularLocation>
</comment>
<gene>
    <name evidence="13" type="ORF">B296_00036072</name>
</gene>
<dbReference type="Pfam" id="PF00396">
    <property type="entry name" value="Granulin"/>
    <property type="match status" value="1"/>
</dbReference>
<dbReference type="GO" id="GO:0008234">
    <property type="term" value="F:cysteine-type peptidase activity"/>
    <property type="evidence" value="ECO:0007669"/>
    <property type="project" value="UniProtKB-KW"/>
</dbReference>
<feature type="domain" description="Granulins" evidence="11">
    <location>
        <begin position="193"/>
        <end position="250"/>
    </location>
</feature>
<evidence type="ECO:0000256" key="3">
    <source>
        <dbReference type="ARBA" id="ARBA00022670"/>
    </source>
</evidence>
<dbReference type="GO" id="GO:0005576">
    <property type="term" value="C:extracellular region"/>
    <property type="evidence" value="ECO:0007669"/>
    <property type="project" value="UniProtKB-SubCell"/>
</dbReference>
<evidence type="ECO:0000256" key="6">
    <source>
        <dbReference type="ARBA" id="ARBA00022801"/>
    </source>
</evidence>
<dbReference type="SMART" id="SM00277">
    <property type="entry name" value="GRAN"/>
    <property type="match status" value="1"/>
</dbReference>
<dbReference type="InterPro" id="IPR038765">
    <property type="entry name" value="Papain-like_cys_pep_sf"/>
</dbReference>
<name>A0A426YH90_ENSVE</name>
<comment type="caution">
    <text evidence="13">The sequence shown here is derived from an EMBL/GenBank/DDBJ whole genome shotgun (WGS) entry which is preliminary data.</text>
</comment>
<feature type="domain" description="Peptidase C1A papain C-terminal" evidence="12">
    <location>
        <begin position="2"/>
        <end position="170"/>
    </location>
</feature>
<dbReference type="Gene3D" id="3.90.70.10">
    <property type="entry name" value="Cysteine proteinases"/>
    <property type="match status" value="2"/>
</dbReference>
<keyword evidence="2" id="KW-0964">Secreted</keyword>
<dbReference type="InterPro" id="IPR051582">
    <property type="entry name" value="LRR_extensin-like_regulator"/>
</dbReference>
<evidence type="ECO:0000256" key="5">
    <source>
        <dbReference type="ARBA" id="ARBA00022737"/>
    </source>
</evidence>
<dbReference type="SUPFAM" id="SSF52058">
    <property type="entry name" value="L domain-like"/>
    <property type="match status" value="1"/>
</dbReference>
<evidence type="ECO:0000259" key="11">
    <source>
        <dbReference type="SMART" id="SM00277"/>
    </source>
</evidence>
<dbReference type="GO" id="GO:0006508">
    <property type="term" value="P:proteolysis"/>
    <property type="evidence" value="ECO:0007669"/>
    <property type="project" value="UniProtKB-KW"/>
</dbReference>
<dbReference type="InterPro" id="IPR000118">
    <property type="entry name" value="Granulin"/>
</dbReference>
<protein>
    <recommendedName>
        <fullName evidence="15">Granulins domain-containing protein</fullName>
    </recommendedName>
</protein>
<keyword evidence="6" id="KW-0378">Hydrolase</keyword>
<dbReference type="InterPro" id="IPR025660">
    <property type="entry name" value="Pept_his_AS"/>
</dbReference>
<dbReference type="PANTHER" id="PTHR32093">
    <property type="entry name" value="LEUCINE-RICH REPEAT EXTENSIN-LIKE PROTEIN 3-RELATED"/>
    <property type="match status" value="1"/>
</dbReference>
<feature type="compositionally biased region" description="Low complexity" evidence="10">
    <location>
        <begin position="338"/>
        <end position="358"/>
    </location>
</feature>